<evidence type="ECO:0000313" key="1">
    <source>
        <dbReference type="EMBL" id="CAG6508173.1"/>
    </source>
</evidence>
<dbReference type="EMBL" id="HBUE01156801">
    <property type="protein sequence ID" value="CAG6508173.1"/>
    <property type="molecule type" value="Transcribed_RNA"/>
</dbReference>
<proteinExistence type="predicted"/>
<sequence length="112" mass="12618">MDLAKVTFSTVGCCWCLLECGRNSTRLARYTLSSLSSAMSLPIFGRSKGRPFYTKARGLGQCLHTWRSFLIIQIIVFRSIKKKSFCVALSVPKKINTFSTKKLCPVLRLSTF</sequence>
<name>A0A8D8DAT5_CULPI</name>
<dbReference type="AlphaFoldDB" id="A0A8D8DAT5"/>
<organism evidence="1">
    <name type="scientific">Culex pipiens</name>
    <name type="common">House mosquito</name>
    <dbReference type="NCBI Taxonomy" id="7175"/>
    <lineage>
        <taxon>Eukaryota</taxon>
        <taxon>Metazoa</taxon>
        <taxon>Ecdysozoa</taxon>
        <taxon>Arthropoda</taxon>
        <taxon>Hexapoda</taxon>
        <taxon>Insecta</taxon>
        <taxon>Pterygota</taxon>
        <taxon>Neoptera</taxon>
        <taxon>Endopterygota</taxon>
        <taxon>Diptera</taxon>
        <taxon>Nematocera</taxon>
        <taxon>Culicoidea</taxon>
        <taxon>Culicidae</taxon>
        <taxon>Culicinae</taxon>
        <taxon>Culicini</taxon>
        <taxon>Culex</taxon>
        <taxon>Culex</taxon>
    </lineage>
</organism>
<reference evidence="1" key="1">
    <citation type="submission" date="2021-05" db="EMBL/GenBank/DDBJ databases">
        <authorList>
            <person name="Alioto T."/>
            <person name="Alioto T."/>
            <person name="Gomez Garrido J."/>
        </authorList>
    </citation>
    <scope>NUCLEOTIDE SEQUENCE</scope>
</reference>
<dbReference type="EMBL" id="HBUE01261913">
    <property type="protein sequence ID" value="CAG6559524.1"/>
    <property type="molecule type" value="Transcribed_RNA"/>
</dbReference>
<protein>
    <submittedName>
        <fullName evidence="1">(northern house mosquito) hypothetical protein</fullName>
    </submittedName>
</protein>
<accession>A0A8D8DAT5</accession>